<keyword evidence="2" id="KW-1185">Reference proteome</keyword>
<sequence length="88" mass="9980">MDTRNPRGMATALPAFSVALVQIEYGNTPKEKLGTKFAELRGRIKQKLLVPKGSDLQLNSISQVSYQVRLRQYHSARSYRRLTHDACC</sequence>
<name>A0A4C2AG25_EUMVA</name>
<dbReference type="Proteomes" id="UP000299102">
    <property type="component" value="Unassembled WGS sequence"/>
</dbReference>
<gene>
    <name evidence="1" type="ORF">EVAR_68318_1</name>
</gene>
<accession>A0A4C2AG25</accession>
<reference evidence="1 2" key="1">
    <citation type="journal article" date="2019" name="Commun. Biol.">
        <title>The bagworm genome reveals a unique fibroin gene that provides high tensile strength.</title>
        <authorList>
            <person name="Kono N."/>
            <person name="Nakamura H."/>
            <person name="Ohtoshi R."/>
            <person name="Tomita M."/>
            <person name="Numata K."/>
            <person name="Arakawa K."/>
        </authorList>
    </citation>
    <scope>NUCLEOTIDE SEQUENCE [LARGE SCALE GENOMIC DNA]</scope>
</reference>
<evidence type="ECO:0000313" key="1">
    <source>
        <dbReference type="EMBL" id="GBP98233.1"/>
    </source>
</evidence>
<organism evidence="1 2">
    <name type="scientific">Eumeta variegata</name>
    <name type="common">Bagworm moth</name>
    <name type="synonym">Eumeta japonica</name>
    <dbReference type="NCBI Taxonomy" id="151549"/>
    <lineage>
        <taxon>Eukaryota</taxon>
        <taxon>Metazoa</taxon>
        <taxon>Ecdysozoa</taxon>
        <taxon>Arthropoda</taxon>
        <taxon>Hexapoda</taxon>
        <taxon>Insecta</taxon>
        <taxon>Pterygota</taxon>
        <taxon>Neoptera</taxon>
        <taxon>Endopterygota</taxon>
        <taxon>Lepidoptera</taxon>
        <taxon>Glossata</taxon>
        <taxon>Ditrysia</taxon>
        <taxon>Tineoidea</taxon>
        <taxon>Psychidae</taxon>
        <taxon>Oiketicinae</taxon>
        <taxon>Eumeta</taxon>
    </lineage>
</organism>
<comment type="caution">
    <text evidence="1">The sequence shown here is derived from an EMBL/GenBank/DDBJ whole genome shotgun (WGS) entry which is preliminary data.</text>
</comment>
<dbReference type="AlphaFoldDB" id="A0A4C2AG25"/>
<dbReference type="EMBL" id="BGZK01003093">
    <property type="protein sequence ID" value="GBP98233.1"/>
    <property type="molecule type" value="Genomic_DNA"/>
</dbReference>
<protein>
    <submittedName>
        <fullName evidence="1">Uncharacterized protein</fullName>
    </submittedName>
</protein>
<evidence type="ECO:0000313" key="2">
    <source>
        <dbReference type="Proteomes" id="UP000299102"/>
    </source>
</evidence>
<proteinExistence type="predicted"/>